<comment type="caution">
    <text evidence="2">The sequence shown here is derived from an EMBL/GenBank/DDBJ whole genome shotgun (WGS) entry which is preliminary data.</text>
</comment>
<feature type="transmembrane region" description="Helical" evidence="1">
    <location>
        <begin position="7"/>
        <end position="27"/>
    </location>
</feature>
<dbReference type="OrthoDB" id="5339624at2"/>
<gene>
    <name evidence="2" type="ORF">LNAT_P1198</name>
</gene>
<dbReference type="RefSeq" id="WP_096259429.1">
    <property type="nucleotide sequence ID" value="NZ_BDME01000002.1"/>
</dbReference>
<dbReference type="Proteomes" id="UP000217944">
    <property type="component" value="Unassembled WGS sequence"/>
</dbReference>
<keyword evidence="1" id="KW-1133">Transmembrane helix</keyword>
<reference evidence="2 3" key="1">
    <citation type="journal article" date="2017" name="Syst. Appl. Microbiol.">
        <title>Lebetimonas natsushimae sp. nov., a novel strictly anaerobic, moderately thermophilic chemoautotroph isolated from a deep-sea hydrothermal vent polychaete nest in the Mid-Okinawa Trough.</title>
        <authorList>
            <person name="Nagata R."/>
            <person name="Takaki Y."/>
            <person name="Tame A."/>
            <person name="Nunoura T."/>
            <person name="Muto H."/>
            <person name="Mino S."/>
            <person name="Sawayama S."/>
            <person name="Takai K."/>
            <person name="Nakagawa S."/>
        </authorList>
    </citation>
    <scope>NUCLEOTIDE SEQUENCE [LARGE SCALE GENOMIC DNA]</scope>
    <source>
        <strain evidence="2 3">HS1857</strain>
    </source>
</reference>
<dbReference type="AlphaFoldDB" id="A0A292YFG5"/>
<evidence type="ECO:0008006" key="4">
    <source>
        <dbReference type="Google" id="ProtNLM"/>
    </source>
</evidence>
<protein>
    <recommendedName>
        <fullName evidence="4">Motility integral membrane protein</fullName>
    </recommendedName>
</protein>
<evidence type="ECO:0000313" key="3">
    <source>
        <dbReference type="Proteomes" id="UP000217944"/>
    </source>
</evidence>
<keyword evidence="3" id="KW-1185">Reference proteome</keyword>
<evidence type="ECO:0000313" key="2">
    <source>
        <dbReference type="EMBL" id="GAX87901.1"/>
    </source>
</evidence>
<proteinExistence type="predicted"/>
<name>A0A292YFG5_9BACT</name>
<organism evidence="2 3">
    <name type="scientific">Lebetimonas natsushimae</name>
    <dbReference type="NCBI Taxonomy" id="1936991"/>
    <lineage>
        <taxon>Bacteria</taxon>
        <taxon>Pseudomonadati</taxon>
        <taxon>Campylobacterota</taxon>
        <taxon>Epsilonproteobacteria</taxon>
        <taxon>Nautiliales</taxon>
        <taxon>Nautiliaceae</taxon>
        <taxon>Lebetimonas</taxon>
    </lineage>
</organism>
<keyword evidence="1" id="KW-0472">Membrane</keyword>
<accession>A0A292YFG5</accession>
<evidence type="ECO:0000256" key="1">
    <source>
        <dbReference type="SAM" id="Phobius"/>
    </source>
</evidence>
<sequence length="112" mass="13310">MRAENFIYFSTVSGFFISIIFGILKGFDAFNFLWFVFIITSIFYIISLGSVAFFIKYSSISKFILLNKHEIEEIADSQIKELEKKENVIYENYEFIKQFEEEELKIIKNKNV</sequence>
<dbReference type="EMBL" id="BDME01000002">
    <property type="protein sequence ID" value="GAX87901.1"/>
    <property type="molecule type" value="Genomic_DNA"/>
</dbReference>
<feature type="transmembrane region" description="Helical" evidence="1">
    <location>
        <begin position="33"/>
        <end position="55"/>
    </location>
</feature>
<keyword evidence="1" id="KW-0812">Transmembrane</keyword>